<accession>A0A7W7I5H9</accession>
<dbReference type="GO" id="GO:0003677">
    <property type="term" value="F:DNA binding"/>
    <property type="evidence" value="ECO:0007669"/>
    <property type="project" value="UniProtKB-KW"/>
</dbReference>
<dbReference type="SMART" id="SM00421">
    <property type="entry name" value="HTH_LUXR"/>
    <property type="match status" value="1"/>
</dbReference>
<reference evidence="2 3" key="1">
    <citation type="submission" date="2020-08" db="EMBL/GenBank/DDBJ databases">
        <title>Sequencing the genomes of 1000 actinobacteria strains.</title>
        <authorList>
            <person name="Klenk H.-P."/>
        </authorList>
    </citation>
    <scope>NUCLEOTIDE SEQUENCE [LARGE SCALE GENOMIC DNA]</scope>
    <source>
        <strain evidence="2 3">DSM 43149</strain>
    </source>
</reference>
<feature type="domain" description="HTH luxR-type" evidence="1">
    <location>
        <begin position="259"/>
        <end position="324"/>
    </location>
</feature>
<dbReference type="RefSeq" id="WP_184997804.1">
    <property type="nucleotide sequence ID" value="NZ_BOMK01000046.1"/>
</dbReference>
<dbReference type="PANTHER" id="PTHR34293">
    <property type="entry name" value="HTH-TYPE TRANSCRIPTIONAL REGULATOR TRMBL2"/>
    <property type="match status" value="1"/>
</dbReference>
<dbReference type="GO" id="GO:0006355">
    <property type="term" value="P:regulation of DNA-templated transcription"/>
    <property type="evidence" value="ECO:0007669"/>
    <property type="project" value="InterPro"/>
</dbReference>
<dbReference type="PRINTS" id="PR00038">
    <property type="entry name" value="HTHLUXR"/>
</dbReference>
<dbReference type="InterPro" id="IPR002831">
    <property type="entry name" value="Tscrpt_reg_TrmB_N"/>
</dbReference>
<gene>
    <name evidence="2" type="ORF">BJ971_007250</name>
</gene>
<dbReference type="Proteomes" id="UP000578112">
    <property type="component" value="Unassembled WGS sequence"/>
</dbReference>
<dbReference type="InterPro" id="IPR036390">
    <property type="entry name" value="WH_DNA-bd_sf"/>
</dbReference>
<dbReference type="InterPro" id="IPR036388">
    <property type="entry name" value="WH-like_DNA-bd_sf"/>
</dbReference>
<dbReference type="EMBL" id="JACHNH010000001">
    <property type="protein sequence ID" value="MBB4766694.1"/>
    <property type="molecule type" value="Genomic_DNA"/>
</dbReference>
<dbReference type="PROSITE" id="PS50043">
    <property type="entry name" value="HTH_LUXR_2"/>
    <property type="match status" value="1"/>
</dbReference>
<dbReference type="SUPFAM" id="SSF46785">
    <property type="entry name" value="Winged helix' DNA-binding domain"/>
    <property type="match status" value="1"/>
</dbReference>
<dbReference type="CDD" id="cd06170">
    <property type="entry name" value="LuxR_C_like"/>
    <property type="match status" value="1"/>
</dbReference>
<dbReference type="Pfam" id="PF01978">
    <property type="entry name" value="TrmB"/>
    <property type="match status" value="1"/>
</dbReference>
<dbReference type="AlphaFoldDB" id="A0A7W7I5H9"/>
<dbReference type="InterPro" id="IPR000792">
    <property type="entry name" value="Tscrpt_reg_LuxR_C"/>
</dbReference>
<protein>
    <submittedName>
        <fullName evidence="2">Sugar-specific transcriptional regulator TrmB/DNA-binding CsgD family transcriptional regulator</fullName>
    </submittedName>
</protein>
<dbReference type="Gene3D" id="1.10.10.10">
    <property type="entry name" value="Winged helix-like DNA-binding domain superfamily/Winged helix DNA-binding domain"/>
    <property type="match status" value="2"/>
</dbReference>
<evidence type="ECO:0000313" key="3">
    <source>
        <dbReference type="Proteomes" id="UP000578112"/>
    </source>
</evidence>
<dbReference type="InterPro" id="IPR051797">
    <property type="entry name" value="TrmB-like"/>
</dbReference>
<dbReference type="PANTHER" id="PTHR34293:SF1">
    <property type="entry name" value="HTH-TYPE TRANSCRIPTIONAL REGULATOR TRMBL2"/>
    <property type="match status" value="1"/>
</dbReference>
<evidence type="ECO:0000259" key="1">
    <source>
        <dbReference type="PROSITE" id="PS50043"/>
    </source>
</evidence>
<dbReference type="InterPro" id="IPR016032">
    <property type="entry name" value="Sig_transdc_resp-reg_C-effctor"/>
</dbReference>
<keyword evidence="2" id="KW-0238">DNA-binding</keyword>
<organism evidence="2 3">
    <name type="scientific">Actinoplanes digitatis</name>
    <dbReference type="NCBI Taxonomy" id="1868"/>
    <lineage>
        <taxon>Bacteria</taxon>
        <taxon>Bacillati</taxon>
        <taxon>Actinomycetota</taxon>
        <taxon>Actinomycetes</taxon>
        <taxon>Micromonosporales</taxon>
        <taxon>Micromonosporaceae</taxon>
        <taxon>Actinoplanes</taxon>
    </lineage>
</organism>
<name>A0A7W7I5H9_9ACTN</name>
<comment type="caution">
    <text evidence="2">The sequence shown here is derived from an EMBL/GenBank/DDBJ whole genome shotgun (WGS) entry which is preliminary data.</text>
</comment>
<sequence length="326" mass="35902">MLEPLGLDAAEEEIYRQLVASRSARAVDLAEHLGRPTAEIRAVLGQLIARGLATAVATSTEDEPNYVPAPPAVSLGALMQRRQADLRAAEIAVAALAEEYRTAGLPADVVEILTDADVVRRRFLQIQDAAQHEVLSMVVPNLTVVPHRENTAERAAMRRGVRYRALLDRRALSEPDMTPDVRASLAAGQQIRVVDEVPVKMMIVDGETAFLPLHGNRPESPSSLLVHRSGLLAVLIAFFEAEWDRGFPLRSGSGPDELIESHPSDLDELDRQVLQLLLSGLTDQAIAGQLNLSLRTVHRRIHQLMRKARVDSRVQLGWIAAHKRWA</sequence>
<dbReference type="SUPFAM" id="SSF46894">
    <property type="entry name" value="C-terminal effector domain of the bipartite response regulators"/>
    <property type="match status" value="1"/>
</dbReference>
<keyword evidence="3" id="KW-1185">Reference proteome</keyword>
<evidence type="ECO:0000313" key="2">
    <source>
        <dbReference type="EMBL" id="MBB4766694.1"/>
    </source>
</evidence>
<proteinExistence type="predicted"/>
<dbReference type="Pfam" id="PF00196">
    <property type="entry name" value="GerE"/>
    <property type="match status" value="1"/>
</dbReference>